<keyword evidence="4" id="KW-1185">Reference proteome</keyword>
<reference evidence="3" key="3">
    <citation type="submission" date="2025-09" db="UniProtKB">
        <authorList>
            <consortium name="Ensembl"/>
        </authorList>
    </citation>
    <scope>IDENTIFICATION</scope>
</reference>
<feature type="compositionally biased region" description="Basic and acidic residues" evidence="1">
    <location>
        <begin position="599"/>
        <end position="617"/>
    </location>
</feature>
<dbReference type="InterPro" id="IPR050650">
    <property type="entry name" value="Type-II_Cytokine-TF_Rcpt"/>
</dbReference>
<sequence length="626" mass="67215">MWAESVVRKQNGNKVITCQSAPAHLSEATPFPRRVRDGCKAKGRNNSPSFGVSDVPSVFVISTRNDDVVIMKVIALLLFCYACLSTVNGKVYFVSKNFHNVLHWDVAAPAHPGEEVLCSVQYHSDAADQRFLMKEGCQNITALVCDLTAETPSVHDVNYRARVCCNGDSCGTTTRFKPIAQTALGAPALSTHATASSLHVDVTVPLGPDGVSVADIITTSKKLPYETGLVYTLNITRPPWAAQVNERTTGQFVIDLKKGRTEYCGYVVYKPETESGRPESERAPFCVTLPGDPLELLPWLLVGAALLAATTATSVACICKYVNGGKGKSMPQILVISSSTTPRHMQSLDGYLSISKPEVYIKSEERENPMIQGNPEITPLSSGAYSPQDNLGLNWPDGTGSSVGTEGRRDLTPDTEDTSAQSSETYGVVAVQEHNRDVPPATGNRRMLALPHEEPGEDVGVGRRDANGQLVLQIQSSGDGRGTPLGPERTLRLSDLIDSGTDGTDGPSLASLKSFDGSEFWDSGCDDSGVTTPTHTYCNGHYPLSQPDSSYLQQGWTKASPGGAARGSGYKQNSFTAMLHGTPSKDVCGYRTTGYDGRPTNEEGGRKEGDSEVEETRQILLGGWVT</sequence>
<evidence type="ECO:0000259" key="2">
    <source>
        <dbReference type="Pfam" id="PF01108"/>
    </source>
</evidence>
<dbReference type="AlphaFoldDB" id="A0AAQ4PDV9"/>
<evidence type="ECO:0000313" key="4">
    <source>
        <dbReference type="Proteomes" id="UP000007635"/>
    </source>
</evidence>
<dbReference type="InterPro" id="IPR036116">
    <property type="entry name" value="FN3_sf"/>
</dbReference>
<proteinExistence type="predicted"/>
<feature type="domain" description="Fibronectin type-III" evidence="2">
    <location>
        <begin position="90"/>
        <end position="164"/>
    </location>
</feature>
<organism evidence="3 4">
    <name type="scientific">Gasterosteus aculeatus aculeatus</name>
    <name type="common">three-spined stickleback</name>
    <dbReference type="NCBI Taxonomy" id="481459"/>
    <lineage>
        <taxon>Eukaryota</taxon>
        <taxon>Metazoa</taxon>
        <taxon>Chordata</taxon>
        <taxon>Craniata</taxon>
        <taxon>Vertebrata</taxon>
        <taxon>Euteleostomi</taxon>
        <taxon>Actinopterygii</taxon>
        <taxon>Neopterygii</taxon>
        <taxon>Teleostei</taxon>
        <taxon>Neoteleostei</taxon>
        <taxon>Acanthomorphata</taxon>
        <taxon>Eupercaria</taxon>
        <taxon>Perciformes</taxon>
        <taxon>Cottioidei</taxon>
        <taxon>Gasterosteales</taxon>
        <taxon>Gasterosteidae</taxon>
        <taxon>Gasterosteus</taxon>
    </lineage>
</organism>
<dbReference type="Pfam" id="PF01108">
    <property type="entry name" value="Tissue_fac"/>
    <property type="match status" value="1"/>
</dbReference>
<accession>A0AAQ4PDV9</accession>
<dbReference type="Proteomes" id="UP000007635">
    <property type="component" value="Chromosome XX"/>
</dbReference>
<reference evidence="3 4" key="1">
    <citation type="journal article" date="2021" name="G3 (Bethesda)">
        <title>Improved contiguity of the threespine stickleback genome using long-read sequencing.</title>
        <authorList>
            <person name="Nath S."/>
            <person name="Shaw D.E."/>
            <person name="White M.A."/>
        </authorList>
    </citation>
    <scope>NUCLEOTIDE SEQUENCE [LARGE SCALE GENOMIC DNA]</scope>
    <source>
        <strain evidence="3 4">Lake Benthic</strain>
    </source>
</reference>
<feature type="region of interest" description="Disordered" evidence="1">
    <location>
        <begin position="588"/>
        <end position="626"/>
    </location>
</feature>
<dbReference type="GeneTree" id="ENSGT00940000174221"/>
<dbReference type="GO" id="GO:0005886">
    <property type="term" value="C:plasma membrane"/>
    <property type="evidence" value="ECO:0007669"/>
    <property type="project" value="TreeGrafter"/>
</dbReference>
<dbReference type="Gene3D" id="2.60.40.10">
    <property type="entry name" value="Immunoglobulins"/>
    <property type="match status" value="1"/>
</dbReference>
<evidence type="ECO:0000313" key="3">
    <source>
        <dbReference type="Ensembl" id="ENSGACP00000036108.1"/>
    </source>
</evidence>
<name>A0AAQ4PDV9_GASAC</name>
<feature type="region of interest" description="Disordered" evidence="1">
    <location>
        <begin position="429"/>
        <end position="448"/>
    </location>
</feature>
<dbReference type="PANTHER" id="PTHR20859:SF53">
    <property type="entry name" value="INTERLEUKIN-22 RECEPTOR SUBUNIT ALPHA-1"/>
    <property type="match status" value="1"/>
</dbReference>
<protein>
    <recommendedName>
        <fullName evidence="2">Fibronectin type-III domain-containing protein</fullName>
    </recommendedName>
</protein>
<dbReference type="InterPro" id="IPR003961">
    <property type="entry name" value="FN3_dom"/>
</dbReference>
<dbReference type="GO" id="GO:0004896">
    <property type="term" value="F:cytokine receptor activity"/>
    <property type="evidence" value="ECO:0007669"/>
    <property type="project" value="TreeGrafter"/>
</dbReference>
<feature type="region of interest" description="Disordered" evidence="1">
    <location>
        <begin position="386"/>
        <end position="423"/>
    </location>
</feature>
<dbReference type="InterPro" id="IPR013783">
    <property type="entry name" value="Ig-like_fold"/>
</dbReference>
<dbReference type="SUPFAM" id="SSF49265">
    <property type="entry name" value="Fibronectin type III"/>
    <property type="match status" value="1"/>
</dbReference>
<dbReference type="PANTHER" id="PTHR20859">
    <property type="entry name" value="INTERFERON/INTERLEUKIN RECEPTOR"/>
    <property type="match status" value="1"/>
</dbReference>
<dbReference type="Ensembl" id="ENSGACT00000056575.1">
    <property type="protein sequence ID" value="ENSGACP00000036108.1"/>
    <property type="gene ID" value="ENSGACG00000037390.1"/>
</dbReference>
<reference evidence="3" key="2">
    <citation type="submission" date="2025-08" db="UniProtKB">
        <authorList>
            <consortium name="Ensembl"/>
        </authorList>
    </citation>
    <scope>IDENTIFICATION</scope>
</reference>
<evidence type="ECO:0000256" key="1">
    <source>
        <dbReference type="SAM" id="MobiDB-lite"/>
    </source>
</evidence>